<organism evidence="1 2">
    <name type="scientific">Vitis vinifera</name>
    <name type="common">Grape</name>
    <dbReference type="NCBI Taxonomy" id="29760"/>
    <lineage>
        <taxon>Eukaryota</taxon>
        <taxon>Viridiplantae</taxon>
        <taxon>Streptophyta</taxon>
        <taxon>Embryophyta</taxon>
        <taxon>Tracheophyta</taxon>
        <taxon>Spermatophyta</taxon>
        <taxon>Magnoliopsida</taxon>
        <taxon>eudicotyledons</taxon>
        <taxon>Gunneridae</taxon>
        <taxon>Pentapetalae</taxon>
        <taxon>rosids</taxon>
        <taxon>Vitales</taxon>
        <taxon>Vitaceae</taxon>
        <taxon>Viteae</taxon>
        <taxon>Vitis</taxon>
    </lineage>
</organism>
<dbReference type="AlphaFoldDB" id="A0A438IZB2"/>
<evidence type="ECO:0000313" key="1">
    <source>
        <dbReference type="EMBL" id="RVX02051.1"/>
    </source>
</evidence>
<dbReference type="Proteomes" id="UP000288805">
    <property type="component" value="Unassembled WGS sequence"/>
</dbReference>
<dbReference type="EMBL" id="QGNW01000072">
    <property type="protein sequence ID" value="RVX02051.1"/>
    <property type="molecule type" value="Genomic_DNA"/>
</dbReference>
<sequence>MCVWGLCTGDTDEAVPFGGDCLDQIKNLLDRQEKLHERQSELKTLLEACKGSGSPVKDGASVAVENWSGPFDWDAQADDVRFNIFGISTYRANQREVSAFAISLSAVTVI</sequence>
<name>A0A438IZB2_VITVI</name>
<gene>
    <name evidence="1" type="primary">MED34_1</name>
    <name evidence="1" type="ORF">CK203_025458</name>
</gene>
<accession>A0A438IZB2</accession>
<protein>
    <submittedName>
        <fullName evidence="1">Mediator of RNA polymerase II transcription subunit 34</fullName>
    </submittedName>
</protein>
<reference evidence="1 2" key="1">
    <citation type="journal article" date="2018" name="PLoS Genet.">
        <title>Population sequencing reveals clonal diversity and ancestral inbreeding in the grapevine cultivar Chardonnay.</title>
        <authorList>
            <person name="Roach M.J."/>
            <person name="Johnson D.L."/>
            <person name="Bohlmann J."/>
            <person name="van Vuuren H.J."/>
            <person name="Jones S.J."/>
            <person name="Pretorius I.S."/>
            <person name="Schmidt S.A."/>
            <person name="Borneman A.R."/>
        </authorList>
    </citation>
    <scope>NUCLEOTIDE SEQUENCE [LARGE SCALE GENOMIC DNA]</scope>
    <source>
        <strain evidence="2">cv. Chardonnay</strain>
        <tissue evidence="1">Leaf</tissue>
    </source>
</reference>
<comment type="caution">
    <text evidence="1">The sequence shown here is derived from an EMBL/GenBank/DDBJ whole genome shotgun (WGS) entry which is preliminary data.</text>
</comment>
<evidence type="ECO:0000313" key="2">
    <source>
        <dbReference type="Proteomes" id="UP000288805"/>
    </source>
</evidence>
<proteinExistence type="predicted"/>